<dbReference type="EMBL" id="JABANM010038304">
    <property type="protein sequence ID" value="KAF4677189.1"/>
    <property type="molecule type" value="Genomic_DNA"/>
</dbReference>
<dbReference type="AlphaFoldDB" id="A0A7J6MZY4"/>
<feature type="non-terminal residue" evidence="2">
    <location>
        <position position="1"/>
    </location>
</feature>
<gene>
    <name evidence="2" type="ORF">FOZ62_018325</name>
</gene>
<name>A0A7J6MZY4_PEROL</name>
<protein>
    <submittedName>
        <fullName evidence="2">Uncharacterized protein</fullName>
    </submittedName>
</protein>
<feature type="region of interest" description="Disordered" evidence="1">
    <location>
        <begin position="144"/>
        <end position="166"/>
    </location>
</feature>
<accession>A0A7J6MZY4</accession>
<comment type="caution">
    <text evidence="2">The sequence shown here is derived from an EMBL/GenBank/DDBJ whole genome shotgun (WGS) entry which is preliminary data.</text>
</comment>
<proteinExistence type="predicted"/>
<evidence type="ECO:0000313" key="2">
    <source>
        <dbReference type="EMBL" id="KAF4677189.1"/>
    </source>
</evidence>
<feature type="non-terminal residue" evidence="2">
    <location>
        <position position="185"/>
    </location>
</feature>
<evidence type="ECO:0000313" key="3">
    <source>
        <dbReference type="Proteomes" id="UP000574390"/>
    </source>
</evidence>
<feature type="compositionally biased region" description="Polar residues" evidence="1">
    <location>
        <begin position="144"/>
        <end position="157"/>
    </location>
</feature>
<dbReference type="Proteomes" id="UP000574390">
    <property type="component" value="Unassembled WGS sequence"/>
</dbReference>
<evidence type="ECO:0000256" key="1">
    <source>
        <dbReference type="SAM" id="MobiDB-lite"/>
    </source>
</evidence>
<reference evidence="2 3" key="1">
    <citation type="submission" date="2020-04" db="EMBL/GenBank/DDBJ databases">
        <title>Perkinsus olseni comparative genomics.</title>
        <authorList>
            <person name="Bogema D.R."/>
        </authorList>
    </citation>
    <scope>NUCLEOTIDE SEQUENCE [LARGE SCALE GENOMIC DNA]</scope>
    <source>
        <strain evidence="2">ATCC PRA-205</strain>
    </source>
</reference>
<sequence>RGWSKVHEYYYLAHHIEARLWIDIVTANRMLLKNPLRRDSYSGAVDDIWRALERRAGKNRESEILQSEGLTMQQKKGESCAGIVHKDSYWITLCRVGLTNELIKKLSCLSAVRTWEEWSENVEQMAGDDAAGGRVAEVLGVSASNTGGTLHSGTGNDATRGRGDGKGPAEFRGKCFFCHQSGHRA</sequence>
<organism evidence="2 3">
    <name type="scientific">Perkinsus olseni</name>
    <name type="common">Perkinsus atlanticus</name>
    <dbReference type="NCBI Taxonomy" id="32597"/>
    <lineage>
        <taxon>Eukaryota</taxon>
        <taxon>Sar</taxon>
        <taxon>Alveolata</taxon>
        <taxon>Perkinsozoa</taxon>
        <taxon>Perkinsea</taxon>
        <taxon>Perkinsida</taxon>
        <taxon>Perkinsidae</taxon>
        <taxon>Perkinsus</taxon>
    </lineage>
</organism>